<dbReference type="OrthoDB" id="566541at2759"/>
<protein>
    <recommendedName>
        <fullName evidence="5">Patatin</fullName>
        <ecNumber evidence="5">3.1.1.-</ecNumber>
    </recommendedName>
</protein>
<dbReference type="PROSITE" id="PS51635">
    <property type="entry name" value="PNPLA"/>
    <property type="match status" value="1"/>
</dbReference>
<sequence length="299" mass="31620">CDVVLSSGFLAFASHSGFLKAVDSAGLAVGGVMGTSAGALTGSLYCAGYSPKQVAAELSRVAPINLLRPSCRPWAGGAVSLDAVVQRLRELLPPRFEDLDKEFAVGVVSADGRYRLIDSGPLPEAVAASAAIPFIFEPLHVPGQEGGPFRDGGLVDRTGLGAWRQRRSLRGSGVPPALIHLIQRSSNFSGNDDVEATGERRITVVRSPKSGVNFFSLGDFDRHFDAAYQRAAPAMRQVSAPSMHAQNLSSCAANGGDSQTLNVFHMHDTLRKRAISSTFTLQACFLCAAILLPDVLLSL</sequence>
<evidence type="ECO:0000256" key="4">
    <source>
        <dbReference type="PROSITE-ProRule" id="PRU01161"/>
    </source>
</evidence>
<gene>
    <name evidence="7" type="ORF">COCSUDRAFT_17697</name>
</gene>
<comment type="domain">
    <text evidence="5">The nitrogen atoms of the two glycine residues in the GGXR motif define the oxyanion hole, and stabilize the oxyanion that forms during the nucleophilic attack by the catalytic serine during substrate cleavage.</text>
</comment>
<comment type="caution">
    <text evidence="4">Lacks conserved residue(s) required for the propagation of feature annotation.</text>
</comment>
<dbReference type="SUPFAM" id="SSF52151">
    <property type="entry name" value="FabD/lysophospholipase-like"/>
    <property type="match status" value="1"/>
</dbReference>
<dbReference type="PANTHER" id="PTHR14226">
    <property type="entry name" value="NEUROPATHY TARGET ESTERASE/SWISS CHEESE D.MELANOGASTER"/>
    <property type="match status" value="1"/>
</dbReference>
<dbReference type="PANTHER" id="PTHR14226:SF29">
    <property type="entry name" value="NEUROPATHY TARGET ESTERASE SWS"/>
    <property type="match status" value="1"/>
</dbReference>
<dbReference type="Gene3D" id="3.40.1090.10">
    <property type="entry name" value="Cytosolic phospholipase A2 catalytic domain"/>
    <property type="match status" value="2"/>
</dbReference>
<dbReference type="AlphaFoldDB" id="I0YRK9"/>
<dbReference type="InterPro" id="IPR050301">
    <property type="entry name" value="NTE"/>
</dbReference>
<evidence type="ECO:0000313" key="7">
    <source>
        <dbReference type="EMBL" id="EIE21028.1"/>
    </source>
</evidence>
<comment type="similarity">
    <text evidence="5">Belongs to the patatin family.</text>
</comment>
<dbReference type="InterPro" id="IPR002641">
    <property type="entry name" value="PNPLA_dom"/>
</dbReference>
<proteinExistence type="inferred from homology"/>
<evidence type="ECO:0000256" key="2">
    <source>
        <dbReference type="ARBA" id="ARBA00022963"/>
    </source>
</evidence>
<accession>I0YRK9</accession>
<organism evidence="7 8">
    <name type="scientific">Coccomyxa subellipsoidea (strain C-169)</name>
    <name type="common">Green microalga</name>
    <dbReference type="NCBI Taxonomy" id="574566"/>
    <lineage>
        <taxon>Eukaryota</taxon>
        <taxon>Viridiplantae</taxon>
        <taxon>Chlorophyta</taxon>
        <taxon>core chlorophytes</taxon>
        <taxon>Trebouxiophyceae</taxon>
        <taxon>Trebouxiophyceae incertae sedis</taxon>
        <taxon>Coccomyxaceae</taxon>
        <taxon>Coccomyxa</taxon>
        <taxon>Coccomyxa subellipsoidea</taxon>
    </lineage>
</organism>
<keyword evidence="3 4" id="KW-0443">Lipid metabolism</keyword>
<evidence type="ECO:0000256" key="5">
    <source>
        <dbReference type="RuleBase" id="RU361262"/>
    </source>
</evidence>
<feature type="active site" description="Nucleophile" evidence="4">
    <location>
        <position position="36"/>
    </location>
</feature>
<feature type="short sequence motif" description="DGA/G" evidence="4">
    <location>
        <begin position="151"/>
        <end position="153"/>
    </location>
</feature>
<reference evidence="7 8" key="1">
    <citation type="journal article" date="2012" name="Genome Biol.">
        <title>The genome of the polar eukaryotic microalga coccomyxa subellipsoidea reveals traits of cold adaptation.</title>
        <authorList>
            <person name="Blanc G."/>
            <person name="Agarkova I."/>
            <person name="Grimwood J."/>
            <person name="Kuo A."/>
            <person name="Brueggeman A."/>
            <person name="Dunigan D."/>
            <person name="Gurnon J."/>
            <person name="Ladunga I."/>
            <person name="Lindquist E."/>
            <person name="Lucas S."/>
            <person name="Pangilinan J."/>
            <person name="Proschold T."/>
            <person name="Salamov A."/>
            <person name="Schmutz J."/>
            <person name="Weeks D."/>
            <person name="Yamada T."/>
            <person name="Claverie J.M."/>
            <person name="Grigoriev I."/>
            <person name="Van Etten J."/>
            <person name="Lomsadze A."/>
            <person name="Borodovsky M."/>
        </authorList>
    </citation>
    <scope>NUCLEOTIDE SEQUENCE [LARGE SCALE GENOMIC DNA]</scope>
    <source>
        <strain evidence="7 8">C-169</strain>
    </source>
</reference>
<name>I0YRK9_COCSC</name>
<feature type="non-terminal residue" evidence="7">
    <location>
        <position position="1"/>
    </location>
</feature>
<comment type="function">
    <text evidence="5">Lipolytic acyl hydrolase (LAH).</text>
</comment>
<comment type="caution">
    <text evidence="7">The sequence shown here is derived from an EMBL/GenBank/DDBJ whole genome shotgun (WGS) entry which is preliminary data.</text>
</comment>
<dbReference type="eggNOG" id="ENOG502SMEN">
    <property type="taxonomic scope" value="Eukaryota"/>
</dbReference>
<dbReference type="Pfam" id="PF01734">
    <property type="entry name" value="Patatin"/>
    <property type="match status" value="1"/>
</dbReference>
<dbReference type="Proteomes" id="UP000007264">
    <property type="component" value="Unassembled WGS sequence"/>
</dbReference>
<feature type="short sequence motif" description="GXSXG" evidence="4">
    <location>
        <begin position="34"/>
        <end position="38"/>
    </location>
</feature>
<dbReference type="EMBL" id="AGSI01000013">
    <property type="protein sequence ID" value="EIE21028.1"/>
    <property type="molecule type" value="Genomic_DNA"/>
</dbReference>
<feature type="domain" description="PNPLA" evidence="6">
    <location>
        <begin position="3"/>
        <end position="164"/>
    </location>
</feature>
<evidence type="ECO:0000259" key="6">
    <source>
        <dbReference type="PROSITE" id="PS51635"/>
    </source>
</evidence>
<dbReference type="KEGG" id="csl:COCSUDRAFT_17697"/>
<evidence type="ECO:0000313" key="8">
    <source>
        <dbReference type="Proteomes" id="UP000007264"/>
    </source>
</evidence>
<dbReference type="GeneID" id="17039010"/>
<dbReference type="InterPro" id="IPR016035">
    <property type="entry name" value="Acyl_Trfase/lysoPLipase"/>
</dbReference>
<keyword evidence="1 4" id="KW-0378">Hydrolase</keyword>
<feature type="active site" description="Proton acceptor" evidence="4">
    <location>
        <position position="151"/>
    </location>
</feature>
<dbReference type="EC" id="3.1.1.-" evidence="5"/>
<keyword evidence="8" id="KW-1185">Reference proteome</keyword>
<evidence type="ECO:0000256" key="1">
    <source>
        <dbReference type="ARBA" id="ARBA00022801"/>
    </source>
</evidence>
<dbReference type="GO" id="GO:0016042">
    <property type="term" value="P:lipid catabolic process"/>
    <property type="evidence" value="ECO:0007669"/>
    <property type="project" value="UniProtKB-UniRule"/>
</dbReference>
<keyword evidence="2 4" id="KW-0442">Lipid degradation</keyword>
<dbReference type="RefSeq" id="XP_005645572.1">
    <property type="nucleotide sequence ID" value="XM_005645515.1"/>
</dbReference>
<dbReference type="STRING" id="574566.I0YRK9"/>
<evidence type="ECO:0000256" key="3">
    <source>
        <dbReference type="ARBA" id="ARBA00023098"/>
    </source>
</evidence>
<dbReference type="GO" id="GO:0052689">
    <property type="term" value="F:carboxylic ester hydrolase activity"/>
    <property type="evidence" value="ECO:0007669"/>
    <property type="project" value="UniProtKB-ARBA"/>
</dbReference>
<dbReference type="GO" id="GO:0016298">
    <property type="term" value="F:lipase activity"/>
    <property type="evidence" value="ECO:0007669"/>
    <property type="project" value="UniProtKB-ARBA"/>
</dbReference>